<sequence>METKAKATVTTAERALISNKKSDESESAQEAVGTTSNKGPNAKTLGRKQLRTSRKEKERAETSGTEPTDVPESPQNLVRAVSVSIKQKPLVTNQCSALSRYPVEKTISSRSDVPADQVIRLVHKFNKANLVNKKEVNCKTIVDLFAGGSGILQQVRLQHRDCLTSDDFKKFEFISVDHPKISKAIMLDQRVDVYASQYALPEAQYICQPPITGGNDELEYSVHRIVSHRLSYGVLQYLVRWNAGGEPSGDAHKTYEPVEHLPGCETFVKAYETAEATRLQDEDEAARAANDALAIDTPAAPADSSVEEGTNGKLDGIICEICGADSEPMAWCNNTSNMRSHVSYCHKDIFVANETPSAESVAAAEATT</sequence>
<name>A0AAE0C1G6_9CHLO</name>
<evidence type="ECO:0000256" key="1">
    <source>
        <dbReference type="SAM" id="MobiDB-lite"/>
    </source>
</evidence>
<dbReference type="PROSITE" id="PS50013">
    <property type="entry name" value="CHROMO_2"/>
    <property type="match status" value="1"/>
</dbReference>
<keyword evidence="4" id="KW-1185">Reference proteome</keyword>
<reference evidence="3 4" key="1">
    <citation type="journal article" date="2015" name="Genome Biol. Evol.">
        <title>Comparative Genomics of a Bacterivorous Green Alga Reveals Evolutionary Causalities and Consequences of Phago-Mixotrophic Mode of Nutrition.</title>
        <authorList>
            <person name="Burns J.A."/>
            <person name="Paasch A."/>
            <person name="Narechania A."/>
            <person name="Kim E."/>
        </authorList>
    </citation>
    <scope>NUCLEOTIDE SEQUENCE [LARGE SCALE GENOMIC DNA]</scope>
    <source>
        <strain evidence="3 4">PLY_AMNH</strain>
    </source>
</reference>
<comment type="caution">
    <text evidence="3">The sequence shown here is derived from an EMBL/GenBank/DDBJ whole genome shotgun (WGS) entry which is preliminary data.</text>
</comment>
<evidence type="ECO:0000313" key="3">
    <source>
        <dbReference type="EMBL" id="KAK3246673.1"/>
    </source>
</evidence>
<dbReference type="InterPro" id="IPR000953">
    <property type="entry name" value="Chromo/chromo_shadow_dom"/>
</dbReference>
<dbReference type="AlphaFoldDB" id="A0AAE0C1G6"/>
<feature type="region of interest" description="Disordered" evidence="1">
    <location>
        <begin position="1"/>
        <end position="75"/>
    </location>
</feature>
<proteinExistence type="predicted"/>
<evidence type="ECO:0000259" key="2">
    <source>
        <dbReference type="PROSITE" id="PS50013"/>
    </source>
</evidence>
<dbReference type="CDD" id="cd00024">
    <property type="entry name" value="CD_CSD"/>
    <property type="match status" value="1"/>
</dbReference>
<dbReference type="Pfam" id="PF00385">
    <property type="entry name" value="Chromo"/>
    <property type="match status" value="1"/>
</dbReference>
<dbReference type="Gene3D" id="2.40.50.40">
    <property type="match status" value="1"/>
</dbReference>
<dbReference type="InterPro" id="IPR016197">
    <property type="entry name" value="Chromo-like_dom_sf"/>
</dbReference>
<dbReference type="SMART" id="SM00298">
    <property type="entry name" value="CHROMO"/>
    <property type="match status" value="1"/>
</dbReference>
<dbReference type="EMBL" id="LGRX02029573">
    <property type="protein sequence ID" value="KAK3246673.1"/>
    <property type="molecule type" value="Genomic_DNA"/>
</dbReference>
<feature type="domain" description="Chromo" evidence="2">
    <location>
        <begin position="220"/>
        <end position="283"/>
    </location>
</feature>
<dbReference type="Proteomes" id="UP001190700">
    <property type="component" value="Unassembled WGS sequence"/>
</dbReference>
<protein>
    <recommendedName>
        <fullName evidence="2">Chromo domain-containing protein</fullName>
    </recommendedName>
</protein>
<feature type="compositionally biased region" description="Low complexity" evidence="1">
    <location>
        <begin position="1"/>
        <end position="15"/>
    </location>
</feature>
<dbReference type="InterPro" id="IPR023780">
    <property type="entry name" value="Chromo_domain"/>
</dbReference>
<gene>
    <name evidence="3" type="ORF">CYMTET_43792</name>
</gene>
<dbReference type="SUPFAM" id="SSF54160">
    <property type="entry name" value="Chromo domain-like"/>
    <property type="match status" value="1"/>
</dbReference>
<accession>A0AAE0C1G6</accession>
<evidence type="ECO:0000313" key="4">
    <source>
        <dbReference type="Proteomes" id="UP001190700"/>
    </source>
</evidence>
<organism evidence="3 4">
    <name type="scientific">Cymbomonas tetramitiformis</name>
    <dbReference type="NCBI Taxonomy" id="36881"/>
    <lineage>
        <taxon>Eukaryota</taxon>
        <taxon>Viridiplantae</taxon>
        <taxon>Chlorophyta</taxon>
        <taxon>Pyramimonadophyceae</taxon>
        <taxon>Pyramimonadales</taxon>
        <taxon>Pyramimonadaceae</taxon>
        <taxon>Cymbomonas</taxon>
    </lineage>
</organism>